<feature type="compositionally biased region" description="Basic and acidic residues" evidence="1">
    <location>
        <begin position="17"/>
        <end position="26"/>
    </location>
</feature>
<feature type="compositionally biased region" description="Polar residues" evidence="1">
    <location>
        <begin position="31"/>
        <end position="49"/>
    </location>
</feature>
<evidence type="ECO:0000313" key="2">
    <source>
        <dbReference type="EMBL" id="KMM71619.1"/>
    </source>
</evidence>
<feature type="region of interest" description="Disordered" evidence="1">
    <location>
        <begin position="154"/>
        <end position="241"/>
    </location>
</feature>
<reference evidence="2 3" key="1">
    <citation type="submission" date="2007-06" db="EMBL/GenBank/DDBJ databases">
        <title>The Genome Sequence of Coccidioides posadasii RMSCC_3488.</title>
        <authorList>
            <consortium name="Coccidioides Genome Resources Consortium"/>
            <consortium name="The Broad Institute Genome Sequencing Platform"/>
            <person name="Henn M.R."/>
            <person name="Sykes S."/>
            <person name="Young S."/>
            <person name="Jaffe D."/>
            <person name="Berlin A."/>
            <person name="Alvarez P."/>
            <person name="Butler J."/>
            <person name="Gnerre S."/>
            <person name="Grabherr M."/>
            <person name="Mauceli E."/>
            <person name="Brockman W."/>
            <person name="Kodira C."/>
            <person name="Alvarado L."/>
            <person name="Zeng Q."/>
            <person name="Crawford M."/>
            <person name="Antoine C."/>
            <person name="Devon K."/>
            <person name="Galgiani J."/>
            <person name="Orsborn K."/>
            <person name="Lewis M.L."/>
            <person name="Nusbaum C."/>
            <person name="Galagan J."/>
            <person name="Birren B."/>
        </authorList>
    </citation>
    <scope>NUCLEOTIDE SEQUENCE [LARGE SCALE GENOMIC DNA]</scope>
    <source>
        <strain evidence="2 3">RMSCC 3488</strain>
    </source>
</reference>
<dbReference type="Pfam" id="PF15370">
    <property type="entry name" value="NOPCHAP1"/>
    <property type="match status" value="1"/>
</dbReference>
<name>A0A0J6FRH7_COCPO</name>
<proteinExistence type="predicted"/>
<feature type="compositionally biased region" description="Basic and acidic residues" evidence="1">
    <location>
        <begin position="161"/>
        <end position="174"/>
    </location>
</feature>
<evidence type="ECO:0000313" key="3">
    <source>
        <dbReference type="Proteomes" id="UP000054567"/>
    </source>
</evidence>
<evidence type="ECO:0000256" key="1">
    <source>
        <dbReference type="SAM" id="MobiDB-lite"/>
    </source>
</evidence>
<dbReference type="Proteomes" id="UP000054567">
    <property type="component" value="Unassembled WGS sequence"/>
</dbReference>
<reference evidence="3" key="2">
    <citation type="journal article" date="2009" name="Genome Res.">
        <title>Comparative genomic analyses of the human fungal pathogens Coccidioides and their relatives.</title>
        <authorList>
            <person name="Sharpton T.J."/>
            <person name="Stajich J.E."/>
            <person name="Rounsley S.D."/>
            <person name="Gardner M.J."/>
            <person name="Wortman J.R."/>
            <person name="Jordar V.S."/>
            <person name="Maiti R."/>
            <person name="Kodira C.D."/>
            <person name="Neafsey D.E."/>
            <person name="Zeng Q."/>
            <person name="Hung C.-Y."/>
            <person name="McMahan C."/>
            <person name="Muszewska A."/>
            <person name="Grynberg M."/>
            <person name="Mandel M.A."/>
            <person name="Kellner E.M."/>
            <person name="Barker B.M."/>
            <person name="Galgiani J.N."/>
            <person name="Orbach M.J."/>
            <person name="Kirkland T.N."/>
            <person name="Cole G.T."/>
            <person name="Henn M.R."/>
            <person name="Birren B.W."/>
            <person name="Taylor J.W."/>
        </authorList>
    </citation>
    <scope>NUCLEOTIDE SEQUENCE [LARGE SCALE GENOMIC DNA]</scope>
    <source>
        <strain evidence="3">RMSCC 3488</strain>
    </source>
</reference>
<reference evidence="3" key="3">
    <citation type="journal article" date="2010" name="Genome Res.">
        <title>Population genomic sequencing of Coccidioides fungi reveals recent hybridization and transposon control.</title>
        <authorList>
            <person name="Neafsey D.E."/>
            <person name="Barker B.M."/>
            <person name="Sharpton T.J."/>
            <person name="Stajich J.E."/>
            <person name="Park D.J."/>
            <person name="Whiston E."/>
            <person name="Hung C.-Y."/>
            <person name="McMahan C."/>
            <person name="White J."/>
            <person name="Sykes S."/>
            <person name="Heiman D."/>
            <person name="Young S."/>
            <person name="Zeng Q."/>
            <person name="Abouelleil A."/>
            <person name="Aftuck L."/>
            <person name="Bessette D."/>
            <person name="Brown A."/>
            <person name="FitzGerald M."/>
            <person name="Lui A."/>
            <person name="Macdonald J.P."/>
            <person name="Priest M."/>
            <person name="Orbach M.J."/>
            <person name="Galgiani J.N."/>
            <person name="Kirkland T.N."/>
            <person name="Cole G.T."/>
            <person name="Birren B.W."/>
            <person name="Henn M.R."/>
            <person name="Taylor J.W."/>
            <person name="Rounsley S.D."/>
        </authorList>
    </citation>
    <scope>NUCLEOTIDE SEQUENCE [LARGE SCALE GENOMIC DNA]</scope>
    <source>
        <strain evidence="3">RMSCC 3488</strain>
    </source>
</reference>
<dbReference type="VEuPathDB" id="FungiDB:CPAG_07922"/>
<protein>
    <submittedName>
        <fullName evidence="2">Uncharacterized protein</fullName>
    </submittedName>
</protein>
<gene>
    <name evidence="2" type="ORF">CPAG_07922</name>
</gene>
<dbReference type="PANTHER" id="PTHR38489">
    <property type="entry name" value="HISTONE CHAPERONE DOMAIN-CONTAINING PROTEIN"/>
    <property type="match status" value="1"/>
</dbReference>
<dbReference type="AlphaFoldDB" id="A0A0J6FRH7"/>
<dbReference type="PANTHER" id="PTHR38489:SF1">
    <property type="entry name" value="HISTONE CHAPERONE DOMAIN-CONTAINING PROTEIN"/>
    <property type="match status" value="1"/>
</dbReference>
<dbReference type="OrthoDB" id="1112980at2759"/>
<dbReference type="EMBL" id="DS268113">
    <property type="protein sequence ID" value="KMM71619.1"/>
    <property type="molecule type" value="Genomic_DNA"/>
</dbReference>
<dbReference type="GO" id="GO:0000492">
    <property type="term" value="P:box C/D snoRNP assembly"/>
    <property type="evidence" value="ECO:0007669"/>
    <property type="project" value="InterPro"/>
</dbReference>
<organism evidence="2 3">
    <name type="scientific">Coccidioides posadasii RMSCC 3488</name>
    <dbReference type="NCBI Taxonomy" id="454284"/>
    <lineage>
        <taxon>Eukaryota</taxon>
        <taxon>Fungi</taxon>
        <taxon>Dikarya</taxon>
        <taxon>Ascomycota</taxon>
        <taxon>Pezizomycotina</taxon>
        <taxon>Eurotiomycetes</taxon>
        <taxon>Eurotiomycetidae</taxon>
        <taxon>Onygenales</taxon>
        <taxon>Onygenaceae</taxon>
        <taxon>Coccidioides</taxon>
    </lineage>
</organism>
<accession>A0A0J6FRH7</accession>
<dbReference type="InterPro" id="IPR027921">
    <property type="entry name" value="NOPCHAP1"/>
</dbReference>
<feature type="region of interest" description="Disordered" evidence="1">
    <location>
        <begin position="1"/>
        <end position="114"/>
    </location>
</feature>
<feature type="compositionally biased region" description="Low complexity" evidence="1">
    <location>
        <begin position="50"/>
        <end position="74"/>
    </location>
</feature>
<sequence length="241" mass="25881">MSRSSNKRPPETDESDSSPKRPRPDSSNRSVSTNSDNSGASSHNTGSHELSSPSSPSSSSLAPTSYSAFSSSSSGRRDRDDLSPVAPNGDAVHSVLSEDEENEPIILTRPKPPMYRIPTSDLSARLAAFLPALRAANDTLERDIAAGKVMSAEIHDDSEDVNDRADGEGRRTDQYIEMNLGLGVLEQKSDDESEASSDRSPGSSNGESEGTRWSGGDTDVLDRLMGNKPITTRPIIEEMEQ</sequence>